<dbReference type="STRING" id="214095.RU97_GL001667"/>
<feature type="transmembrane region" description="Helical" evidence="7">
    <location>
        <begin position="12"/>
        <end position="34"/>
    </location>
</feature>
<feature type="transmembrane region" description="Helical" evidence="7">
    <location>
        <begin position="79"/>
        <end position="97"/>
    </location>
</feature>
<feature type="transmembrane region" description="Helical" evidence="7">
    <location>
        <begin position="54"/>
        <end position="72"/>
    </location>
</feature>
<comment type="caution">
    <text evidence="9">The sequence shown here is derived from an EMBL/GenBank/DDBJ whole genome shotgun (WGS) entry which is preliminary data.</text>
</comment>
<accession>A0A1L8RGZ0</accession>
<keyword evidence="10" id="KW-1185">Reference proteome</keyword>
<feature type="transmembrane region" description="Helical" evidence="7">
    <location>
        <begin position="125"/>
        <end position="145"/>
    </location>
</feature>
<keyword evidence="6 7" id="KW-0472">Membrane</keyword>
<dbReference type="SUPFAM" id="SSF53649">
    <property type="entry name" value="Alkaline phosphatase-like"/>
    <property type="match status" value="1"/>
</dbReference>
<dbReference type="CDD" id="cd16015">
    <property type="entry name" value="LTA_synthase"/>
    <property type="match status" value="1"/>
</dbReference>
<dbReference type="GO" id="GO:0005886">
    <property type="term" value="C:plasma membrane"/>
    <property type="evidence" value="ECO:0007669"/>
    <property type="project" value="UniProtKB-SubCell"/>
</dbReference>
<dbReference type="Proteomes" id="UP000181884">
    <property type="component" value="Unassembled WGS sequence"/>
</dbReference>
<dbReference type="InterPro" id="IPR000917">
    <property type="entry name" value="Sulfatase_N"/>
</dbReference>
<proteinExistence type="predicted"/>
<feature type="domain" description="Sulfatase N-terminal" evidence="8">
    <location>
        <begin position="248"/>
        <end position="526"/>
    </location>
</feature>
<evidence type="ECO:0000259" key="8">
    <source>
        <dbReference type="Pfam" id="PF00884"/>
    </source>
</evidence>
<dbReference type="InterPro" id="IPR017850">
    <property type="entry name" value="Alkaline_phosphatase_core_sf"/>
</dbReference>
<keyword evidence="3" id="KW-1003">Cell membrane</keyword>
<dbReference type="RefSeq" id="WP_067392838.1">
    <property type="nucleotide sequence ID" value="NZ_JXKH01000003.1"/>
</dbReference>
<evidence type="ECO:0000256" key="3">
    <source>
        <dbReference type="ARBA" id="ARBA00022475"/>
    </source>
</evidence>
<evidence type="ECO:0000313" key="9">
    <source>
        <dbReference type="EMBL" id="OJG19049.1"/>
    </source>
</evidence>
<dbReference type="EMBL" id="JXKH01000003">
    <property type="protein sequence ID" value="OJG19049.1"/>
    <property type="molecule type" value="Genomic_DNA"/>
</dbReference>
<keyword evidence="5 7" id="KW-1133">Transmembrane helix</keyword>
<dbReference type="Gene3D" id="3.40.720.10">
    <property type="entry name" value="Alkaline Phosphatase, subunit A"/>
    <property type="match status" value="1"/>
</dbReference>
<evidence type="ECO:0000256" key="4">
    <source>
        <dbReference type="ARBA" id="ARBA00022692"/>
    </source>
</evidence>
<evidence type="ECO:0000256" key="2">
    <source>
        <dbReference type="ARBA" id="ARBA00004936"/>
    </source>
</evidence>
<gene>
    <name evidence="9" type="ORF">RU97_GL001667</name>
</gene>
<sequence length="605" mass="69035">MKNYLKKPAVKWSLIVVGLLLLVIFSNLYLQWSQNDHSYSLAFKFAFSWHTEKFFLGCFVLAVLLLFLIGLAGSVSVGALFYSIAIGVLGVADYLKMSYRTEPIYPDDLKMITEFSLLREMVGTVPFIILVGVLLVGLIAVGIAIYRSFFLPKRQQIARVAVLVLSIGLLTYITDFNNPQNLIRRAYNRTALWIPYSQKMNYYNTGFIGGFLYNLKVEPMAKPNGYSEAKIKEITARYQADPTQSEKPNIIYVMSESFSDPSHLNGVSVSGDPLAAYYQVADQTLSGRMLSQNYGGGTANIEFEALTSLSMEPLNAQLTTPYTMLVPKLTELPSLVSLLKGQAYQTTAIHPYNTSMYKRKDVYDVLGFDQFLNEDTMQHTDKIDNNPYISDAAAYQEIMSLLKSNDPQFVHLVTMQTHMPYGSKYTQHEATVQAPGDTNTIADYLQDVSYSAKALQDFLKEVDQLPRRTLVVFWGDHLPSIYNDEIKQMNDEATLHETQFLMYDNQHKLADQKDHEFVMSPTYFAPVLFKESGLPLTGFYQLVAQLHDQLPAFEKNFYYQDGQWFKEMQKDAKLTQLYQDYQMIQYDLVAGKQYSIQEHFFEEAK</sequence>
<dbReference type="InterPro" id="IPR050448">
    <property type="entry name" value="OpgB/LTA_synthase_biosynth"/>
</dbReference>
<comment type="pathway">
    <text evidence="2">Cell wall biogenesis; lipoteichoic acid biosynthesis.</text>
</comment>
<feature type="transmembrane region" description="Helical" evidence="7">
    <location>
        <begin position="157"/>
        <end position="174"/>
    </location>
</feature>
<dbReference type="Pfam" id="PF00884">
    <property type="entry name" value="Sulfatase"/>
    <property type="match status" value="1"/>
</dbReference>
<dbReference type="AlphaFoldDB" id="A0A1L8RGZ0"/>
<comment type="subcellular location">
    <subcellularLocation>
        <location evidence="1">Cell membrane</location>
        <topology evidence="1">Multi-pass membrane protein</topology>
    </subcellularLocation>
</comment>
<evidence type="ECO:0000256" key="5">
    <source>
        <dbReference type="ARBA" id="ARBA00022989"/>
    </source>
</evidence>
<dbReference type="PANTHER" id="PTHR47371">
    <property type="entry name" value="LIPOTEICHOIC ACID SYNTHASE"/>
    <property type="match status" value="1"/>
</dbReference>
<reference evidence="9 10" key="1">
    <citation type="submission" date="2014-12" db="EMBL/GenBank/DDBJ databases">
        <title>Draft genome sequences of 29 type strains of Enterococci.</title>
        <authorList>
            <person name="Zhong Z."/>
            <person name="Sun Z."/>
            <person name="Liu W."/>
            <person name="Zhang W."/>
            <person name="Zhang H."/>
        </authorList>
    </citation>
    <scope>NUCLEOTIDE SEQUENCE [LARGE SCALE GENOMIC DNA]</scope>
    <source>
        <strain evidence="9 10">DSM 17029</strain>
    </source>
</reference>
<evidence type="ECO:0000313" key="10">
    <source>
        <dbReference type="Proteomes" id="UP000181884"/>
    </source>
</evidence>
<protein>
    <submittedName>
        <fullName evidence="9">Arylsulfatase</fullName>
    </submittedName>
</protein>
<evidence type="ECO:0000256" key="6">
    <source>
        <dbReference type="ARBA" id="ARBA00023136"/>
    </source>
</evidence>
<dbReference type="PANTHER" id="PTHR47371:SF3">
    <property type="entry name" value="PHOSPHOGLYCEROL TRANSFERASE I"/>
    <property type="match status" value="1"/>
</dbReference>
<keyword evidence="4 7" id="KW-0812">Transmembrane</keyword>
<name>A0A1L8RGZ0_9ENTE</name>
<evidence type="ECO:0000256" key="7">
    <source>
        <dbReference type="SAM" id="Phobius"/>
    </source>
</evidence>
<organism evidence="9 10">
    <name type="scientific">Enterococcus canis</name>
    <dbReference type="NCBI Taxonomy" id="214095"/>
    <lineage>
        <taxon>Bacteria</taxon>
        <taxon>Bacillati</taxon>
        <taxon>Bacillota</taxon>
        <taxon>Bacilli</taxon>
        <taxon>Lactobacillales</taxon>
        <taxon>Enterococcaceae</taxon>
        <taxon>Enterococcus</taxon>
    </lineage>
</organism>
<evidence type="ECO:0000256" key="1">
    <source>
        <dbReference type="ARBA" id="ARBA00004651"/>
    </source>
</evidence>